<dbReference type="GO" id="GO:0016020">
    <property type="term" value="C:membrane"/>
    <property type="evidence" value="ECO:0007669"/>
    <property type="project" value="UniProtKB-SubCell"/>
</dbReference>
<keyword evidence="4 5" id="KW-0472">Membrane</keyword>
<reference evidence="7 8" key="1">
    <citation type="submission" date="2019-10" db="EMBL/GenBank/DDBJ databases">
        <title>New species of Slilvanegrellaceae.</title>
        <authorList>
            <person name="Pitt A."/>
            <person name="Hahn M.W."/>
        </authorList>
    </citation>
    <scope>NUCLEOTIDE SEQUENCE [LARGE SCALE GENOMIC DNA]</scope>
    <source>
        <strain evidence="7 8">SP-Ram-0.45-NSY-1</strain>
    </source>
</reference>
<gene>
    <name evidence="7" type="ORF">GCL60_00420</name>
</gene>
<evidence type="ECO:0000313" key="8">
    <source>
        <dbReference type="Proteomes" id="UP000437748"/>
    </source>
</evidence>
<dbReference type="OrthoDB" id="5294121at2"/>
<comment type="subcellular location">
    <subcellularLocation>
        <location evidence="1">Membrane</location>
        <topology evidence="1">Multi-pass membrane protein</topology>
    </subcellularLocation>
</comment>
<feature type="transmembrane region" description="Helical" evidence="5">
    <location>
        <begin position="110"/>
        <end position="137"/>
    </location>
</feature>
<feature type="transmembrane region" description="Helical" evidence="5">
    <location>
        <begin position="149"/>
        <end position="167"/>
    </location>
</feature>
<evidence type="ECO:0000256" key="5">
    <source>
        <dbReference type="SAM" id="Phobius"/>
    </source>
</evidence>
<feature type="domain" description="RDD" evidence="6">
    <location>
        <begin position="113"/>
        <end position="243"/>
    </location>
</feature>
<dbReference type="Proteomes" id="UP000437748">
    <property type="component" value="Unassembled WGS sequence"/>
</dbReference>
<keyword evidence="8" id="KW-1185">Reference proteome</keyword>
<sequence>MSFFLANYLSKQDTNIKPLHVGFGFYGEEIQKRLGKLKKIEIETNAETELKMETSFIDKTSSKMISSFDENISTTIPNSDNKNKTDENEISQNKFLDNQKFKSEYYVNPFFAFLAWTIDAILGFCFLIISLCINYVFVPKGIFVISPTVQKYLSFVTLDISVFHTFLFSLQVWFFMAFLVFLFQYTILGFEGSTLGRWIFGIAIQNNKNKGLKVSEKTKVCAALSESLLLGGILSFIFIVISPSRVPIFFWMRYSSKK</sequence>
<dbReference type="InterPro" id="IPR010432">
    <property type="entry name" value="RDD"/>
</dbReference>
<feature type="transmembrane region" description="Helical" evidence="5">
    <location>
        <begin position="173"/>
        <end position="200"/>
    </location>
</feature>
<evidence type="ECO:0000256" key="3">
    <source>
        <dbReference type="ARBA" id="ARBA00022989"/>
    </source>
</evidence>
<keyword evidence="2 5" id="KW-0812">Transmembrane</keyword>
<protein>
    <recommendedName>
        <fullName evidence="6">RDD domain-containing protein</fullName>
    </recommendedName>
</protein>
<keyword evidence="3 5" id="KW-1133">Transmembrane helix</keyword>
<evidence type="ECO:0000256" key="4">
    <source>
        <dbReference type="ARBA" id="ARBA00023136"/>
    </source>
</evidence>
<evidence type="ECO:0000256" key="2">
    <source>
        <dbReference type="ARBA" id="ARBA00022692"/>
    </source>
</evidence>
<feature type="transmembrane region" description="Helical" evidence="5">
    <location>
        <begin position="220"/>
        <end position="241"/>
    </location>
</feature>
<accession>A0A6N6VVB3</accession>
<evidence type="ECO:0000313" key="7">
    <source>
        <dbReference type="EMBL" id="KAB8040413.1"/>
    </source>
</evidence>
<dbReference type="EMBL" id="WFLM01000001">
    <property type="protein sequence ID" value="KAB8040413.1"/>
    <property type="molecule type" value="Genomic_DNA"/>
</dbReference>
<comment type="caution">
    <text evidence="7">The sequence shown here is derived from an EMBL/GenBank/DDBJ whole genome shotgun (WGS) entry which is preliminary data.</text>
</comment>
<dbReference type="Pfam" id="PF06271">
    <property type="entry name" value="RDD"/>
    <property type="match status" value="1"/>
</dbReference>
<proteinExistence type="predicted"/>
<evidence type="ECO:0000256" key="1">
    <source>
        <dbReference type="ARBA" id="ARBA00004141"/>
    </source>
</evidence>
<dbReference type="RefSeq" id="WP_153417928.1">
    <property type="nucleotide sequence ID" value="NZ_WFLM01000001.1"/>
</dbReference>
<organism evidence="7 8">
    <name type="scientific">Silvanigrella paludirubra</name>
    <dbReference type="NCBI Taxonomy" id="2499159"/>
    <lineage>
        <taxon>Bacteria</taxon>
        <taxon>Pseudomonadati</taxon>
        <taxon>Bdellovibrionota</taxon>
        <taxon>Oligoflexia</taxon>
        <taxon>Silvanigrellales</taxon>
        <taxon>Silvanigrellaceae</taxon>
        <taxon>Silvanigrella</taxon>
    </lineage>
</organism>
<name>A0A6N6VVB3_9BACT</name>
<evidence type="ECO:0000259" key="6">
    <source>
        <dbReference type="Pfam" id="PF06271"/>
    </source>
</evidence>
<dbReference type="AlphaFoldDB" id="A0A6N6VVB3"/>